<dbReference type="PROSITE" id="PS50234">
    <property type="entry name" value="VWFA"/>
    <property type="match status" value="1"/>
</dbReference>
<proteinExistence type="predicted"/>
<protein>
    <submittedName>
        <fullName evidence="3">von Willebrand factor type A domain-containing protein</fullName>
    </submittedName>
</protein>
<dbReference type="PANTHER" id="PTHR10579:SF43">
    <property type="entry name" value="ZINC FINGER (C3HC4-TYPE RING FINGER) FAMILY PROTEIN"/>
    <property type="match status" value="1"/>
</dbReference>
<keyword evidence="1" id="KW-0472">Membrane</keyword>
<keyword evidence="1" id="KW-0812">Transmembrane</keyword>
<dbReference type="SMART" id="SM00327">
    <property type="entry name" value="VWA"/>
    <property type="match status" value="1"/>
</dbReference>
<organism evidence="3 4">
    <name type="scientific">Paenibacillus typhae</name>
    <dbReference type="NCBI Taxonomy" id="1174501"/>
    <lineage>
        <taxon>Bacteria</taxon>
        <taxon>Bacillati</taxon>
        <taxon>Bacillota</taxon>
        <taxon>Bacilli</taxon>
        <taxon>Bacillales</taxon>
        <taxon>Paenibacillaceae</taxon>
        <taxon>Paenibacillus</taxon>
    </lineage>
</organism>
<dbReference type="CDD" id="cd00198">
    <property type="entry name" value="vWFA"/>
    <property type="match status" value="1"/>
</dbReference>
<gene>
    <name evidence="3" type="ORF">SAMN05216192_1216</name>
</gene>
<dbReference type="InterPro" id="IPR036465">
    <property type="entry name" value="vWFA_dom_sf"/>
</dbReference>
<dbReference type="Proteomes" id="UP000199050">
    <property type="component" value="Unassembled WGS sequence"/>
</dbReference>
<dbReference type="PANTHER" id="PTHR10579">
    <property type="entry name" value="CALCIUM-ACTIVATED CHLORIDE CHANNEL REGULATOR"/>
    <property type="match status" value="1"/>
</dbReference>
<evidence type="ECO:0000256" key="1">
    <source>
        <dbReference type="SAM" id="Phobius"/>
    </source>
</evidence>
<dbReference type="AlphaFoldDB" id="A0A1G8VER5"/>
<evidence type="ECO:0000259" key="2">
    <source>
        <dbReference type="PROSITE" id="PS50234"/>
    </source>
</evidence>
<evidence type="ECO:0000313" key="3">
    <source>
        <dbReference type="EMBL" id="SDJ64586.1"/>
    </source>
</evidence>
<dbReference type="InterPro" id="IPR002035">
    <property type="entry name" value="VWF_A"/>
</dbReference>
<dbReference type="SUPFAM" id="SSF53300">
    <property type="entry name" value="vWA-like"/>
    <property type="match status" value="1"/>
</dbReference>
<reference evidence="4" key="1">
    <citation type="submission" date="2016-10" db="EMBL/GenBank/DDBJ databases">
        <authorList>
            <person name="Varghese N."/>
            <person name="Submissions S."/>
        </authorList>
    </citation>
    <scope>NUCLEOTIDE SEQUENCE [LARGE SCALE GENOMIC DNA]</scope>
    <source>
        <strain evidence="4">CGMCC 1.11012</strain>
    </source>
</reference>
<dbReference type="InterPro" id="IPR051266">
    <property type="entry name" value="CLCR"/>
</dbReference>
<dbReference type="STRING" id="1174501.SAMN05216192_1216"/>
<dbReference type="Gene3D" id="3.40.50.410">
    <property type="entry name" value="von Willebrand factor, type A domain"/>
    <property type="match status" value="1"/>
</dbReference>
<keyword evidence="1" id="KW-1133">Transmembrane helix</keyword>
<feature type="transmembrane region" description="Helical" evidence="1">
    <location>
        <begin position="479"/>
        <end position="499"/>
    </location>
</feature>
<evidence type="ECO:0000313" key="4">
    <source>
        <dbReference type="Proteomes" id="UP000199050"/>
    </source>
</evidence>
<dbReference type="Pfam" id="PF00092">
    <property type="entry name" value="VWA"/>
    <property type="match status" value="1"/>
</dbReference>
<feature type="domain" description="VWFA" evidence="2">
    <location>
        <begin position="56"/>
        <end position="241"/>
    </location>
</feature>
<name>A0A1G8VER5_9BACL</name>
<accession>A0A1G8VER5</accession>
<sequence>MLRTQLCPRTTKNMLQRLIPVLLLILCLTASPFTTLRASAASAGSAATAAGPSRIDAVLLIDVSNSMNKSDKNNIAGEAMKMFIDMLSTQGDKVGIVAYTDKVQREKALLEIGSAGDKQDLKDFIDGLNRGPYTDIAVGMEEAVKVLENGSDPSHEPMIVMLADGNNDLDEASGRTQSQSDQELSAAVDAAKQKGYPVYTIGLNADGKLNKDILAGLSNETGGKSFTTNSADDLPQILSEIFASHLKLKIVPVQSITADGSFQEVTVNVPNSSVLEANISIMSAQPVTAKLTDPSGKEVAIPSDDVLLSKSSTYSLIKLLSPEQGDWKLQVKGVPKDKIDINLVFNYDLELKIDALPSATYKKGDTVDIVSHLYSNGAQVTLSNLYQDMNAVLLATDLDTGTTEELPLDNSGAEFKGSFEIKESHSYELKVRAEESSFYRESDVLKIDAKTGAVSTAPATGGGTTGEEPLQPKESSNTLYFIIGGVLLLIIAAVAVWMLRKQANRGFVGQMVVEVLDGNTGEKTYPQYKKLSGFRGKFTLHQLLQLAPELKESEKVIFTPGKNDRLLLRSSEGITVERSGRAADASRGLELKSGDRVSVPLQTVDKTILLEFLI</sequence>
<keyword evidence="4" id="KW-1185">Reference proteome</keyword>
<dbReference type="OrthoDB" id="2923688at2"/>
<dbReference type="EMBL" id="FNDX01000021">
    <property type="protein sequence ID" value="SDJ64586.1"/>
    <property type="molecule type" value="Genomic_DNA"/>
</dbReference>